<reference evidence="2" key="1">
    <citation type="journal article" date="2019" name="Int. J. Syst. Evol. Microbiol.">
        <title>The Global Catalogue of Microorganisms (GCM) 10K type strain sequencing project: providing services to taxonomists for standard genome sequencing and annotation.</title>
        <authorList>
            <consortium name="The Broad Institute Genomics Platform"/>
            <consortium name="The Broad Institute Genome Sequencing Center for Infectious Disease"/>
            <person name="Wu L."/>
            <person name="Ma J."/>
        </authorList>
    </citation>
    <scope>NUCLEOTIDE SEQUENCE [LARGE SCALE GENOMIC DNA]</scope>
    <source>
        <strain evidence="2">CCUG 49339</strain>
    </source>
</reference>
<protein>
    <submittedName>
        <fullName evidence="1">Uncharacterized protein</fullName>
    </submittedName>
</protein>
<dbReference type="RefSeq" id="WP_377929561.1">
    <property type="nucleotide sequence ID" value="NZ_JBHUEM010000044.1"/>
</dbReference>
<accession>A0ABW4LU12</accession>
<dbReference type="EMBL" id="JBHUEM010000044">
    <property type="protein sequence ID" value="MFD1738351.1"/>
    <property type="molecule type" value="Genomic_DNA"/>
</dbReference>
<keyword evidence="2" id="KW-1185">Reference proteome</keyword>
<evidence type="ECO:0000313" key="1">
    <source>
        <dbReference type="EMBL" id="MFD1738351.1"/>
    </source>
</evidence>
<organism evidence="1 2">
    <name type="scientific">Bacillus salitolerans</name>
    <dbReference type="NCBI Taxonomy" id="1437434"/>
    <lineage>
        <taxon>Bacteria</taxon>
        <taxon>Bacillati</taxon>
        <taxon>Bacillota</taxon>
        <taxon>Bacilli</taxon>
        <taxon>Bacillales</taxon>
        <taxon>Bacillaceae</taxon>
        <taxon>Bacillus</taxon>
    </lineage>
</organism>
<evidence type="ECO:0000313" key="2">
    <source>
        <dbReference type="Proteomes" id="UP001597214"/>
    </source>
</evidence>
<dbReference type="Proteomes" id="UP001597214">
    <property type="component" value="Unassembled WGS sequence"/>
</dbReference>
<proteinExistence type="predicted"/>
<sequence length="107" mass="12793">MQKVYFALPKSTTIYMGTIMKKEEGFCIINVEGLSGIIRLRDTEIFFTKEEAFRVSLLNQVDIELARLRMWSNSEVIEYLLSFHPRENIYEKKIYEEIVKKYNIKMK</sequence>
<comment type="caution">
    <text evidence="1">The sequence shown here is derived from an EMBL/GenBank/DDBJ whole genome shotgun (WGS) entry which is preliminary data.</text>
</comment>
<name>A0ABW4LU12_9BACI</name>
<gene>
    <name evidence="1" type="ORF">ACFSCX_17650</name>
</gene>